<dbReference type="PANTHER" id="PTHR34606">
    <property type="entry name" value="BON DOMAIN-CONTAINING PROTEIN"/>
    <property type="match status" value="1"/>
</dbReference>
<gene>
    <name evidence="3" type="ORF">ACFOW7_02950</name>
</gene>
<proteinExistence type="predicted"/>
<evidence type="ECO:0000259" key="2">
    <source>
        <dbReference type="PROSITE" id="PS50914"/>
    </source>
</evidence>
<protein>
    <submittedName>
        <fullName evidence="3">BON domain-containing protein</fullName>
    </submittedName>
</protein>
<dbReference type="InterPro" id="IPR051686">
    <property type="entry name" value="Lipoprotein_DolP"/>
</dbReference>
<dbReference type="PROSITE" id="PS50914">
    <property type="entry name" value="BON"/>
    <property type="match status" value="2"/>
</dbReference>
<dbReference type="Pfam" id="PF04972">
    <property type="entry name" value="BON"/>
    <property type="match status" value="2"/>
</dbReference>
<name>A0ABV8MNA5_9NEIS</name>
<dbReference type="Gene3D" id="3.40.1520.20">
    <property type="match status" value="1"/>
</dbReference>
<dbReference type="InterPro" id="IPR014004">
    <property type="entry name" value="Transpt-assoc_nodulatn_dom_bac"/>
</dbReference>
<evidence type="ECO:0000256" key="1">
    <source>
        <dbReference type="ARBA" id="ARBA00022729"/>
    </source>
</evidence>
<dbReference type="PANTHER" id="PTHR34606:SF4">
    <property type="entry name" value="OUTER MEMBRANE LIPOPROTEIN DOLP"/>
    <property type="match status" value="1"/>
</dbReference>
<comment type="caution">
    <text evidence="3">The sequence shown here is derived from an EMBL/GenBank/DDBJ whole genome shotgun (WGS) entry which is preliminary data.</text>
</comment>
<dbReference type="SMART" id="SM00749">
    <property type="entry name" value="BON"/>
    <property type="match status" value="2"/>
</dbReference>
<evidence type="ECO:0000313" key="4">
    <source>
        <dbReference type="Proteomes" id="UP001595791"/>
    </source>
</evidence>
<dbReference type="PROSITE" id="PS51257">
    <property type="entry name" value="PROKAR_LIPOPROTEIN"/>
    <property type="match status" value="1"/>
</dbReference>
<keyword evidence="1" id="KW-0732">Signal</keyword>
<accession>A0ABV8MNA5</accession>
<organism evidence="3 4">
    <name type="scientific">Chitinimonas lacunae</name>
    <dbReference type="NCBI Taxonomy" id="1963018"/>
    <lineage>
        <taxon>Bacteria</taxon>
        <taxon>Pseudomonadati</taxon>
        <taxon>Pseudomonadota</taxon>
        <taxon>Betaproteobacteria</taxon>
        <taxon>Neisseriales</taxon>
        <taxon>Chitinibacteraceae</taxon>
        <taxon>Chitinimonas</taxon>
    </lineage>
</organism>
<dbReference type="EMBL" id="JBHSBU010000001">
    <property type="protein sequence ID" value="MFC4158311.1"/>
    <property type="molecule type" value="Genomic_DNA"/>
</dbReference>
<keyword evidence="4" id="KW-1185">Reference proteome</keyword>
<dbReference type="Proteomes" id="UP001595791">
    <property type="component" value="Unassembled WGS sequence"/>
</dbReference>
<sequence length="198" mass="21459">MREPSSFFTPKRLGVIAAATLLSVGLSGCAGLVVAGVAGGVAVAQDRRATSVVWNDQEIERRVAERIRARYGTDTHVNITSFNRAVLLSGEVPDDATRAEVERMARETQDVRKVHNETKVALPSTLSARASDTALTARIKARMVEANKFSPLHVKVVSERGSVFLLGLVKVQEGRDAAEVVSRTQGVDNVVTLFEYIE</sequence>
<dbReference type="RefSeq" id="WP_378160842.1">
    <property type="nucleotide sequence ID" value="NZ_JBHSBU010000001.1"/>
</dbReference>
<feature type="domain" description="BON" evidence="2">
    <location>
        <begin position="131"/>
        <end position="198"/>
    </location>
</feature>
<dbReference type="InterPro" id="IPR007055">
    <property type="entry name" value="BON_dom"/>
</dbReference>
<feature type="domain" description="BON" evidence="2">
    <location>
        <begin position="55"/>
        <end position="122"/>
    </location>
</feature>
<evidence type="ECO:0000313" key="3">
    <source>
        <dbReference type="EMBL" id="MFC4158311.1"/>
    </source>
</evidence>
<reference evidence="4" key="1">
    <citation type="journal article" date="2019" name="Int. J. Syst. Evol. Microbiol.">
        <title>The Global Catalogue of Microorganisms (GCM) 10K type strain sequencing project: providing services to taxonomists for standard genome sequencing and annotation.</title>
        <authorList>
            <consortium name="The Broad Institute Genomics Platform"/>
            <consortium name="The Broad Institute Genome Sequencing Center for Infectious Disease"/>
            <person name="Wu L."/>
            <person name="Ma J."/>
        </authorList>
    </citation>
    <scope>NUCLEOTIDE SEQUENCE [LARGE SCALE GENOMIC DNA]</scope>
    <source>
        <strain evidence="4">LMG 29894</strain>
    </source>
</reference>